<dbReference type="InterPro" id="IPR052748">
    <property type="entry name" value="ISR_Activator"/>
</dbReference>
<dbReference type="GO" id="GO:0042834">
    <property type="term" value="F:peptidoglycan binding"/>
    <property type="evidence" value="ECO:0007669"/>
    <property type="project" value="InterPro"/>
</dbReference>
<dbReference type="SMART" id="SM00671">
    <property type="entry name" value="SEL1"/>
    <property type="match status" value="4"/>
</dbReference>
<gene>
    <name evidence="2" type="ORF">MNBD_GAMMA26-37</name>
</gene>
<dbReference type="Pfam" id="PF08238">
    <property type="entry name" value="Sel1"/>
    <property type="match status" value="4"/>
</dbReference>
<evidence type="ECO:0000313" key="2">
    <source>
        <dbReference type="EMBL" id="VAX11649.1"/>
    </source>
</evidence>
<dbReference type="PANTHER" id="PTHR45011:SF1">
    <property type="entry name" value="DAP3-BINDING CELL DEATH ENHANCER 1"/>
    <property type="match status" value="1"/>
</dbReference>
<dbReference type="PROSITE" id="PS51724">
    <property type="entry name" value="SPOR"/>
    <property type="match status" value="1"/>
</dbReference>
<sequence>MSTKRHQAQLIISTMLLILSTSISLGGDESSAYIRGQQAVSSGDYEQAYRVFLKAAMAGDAWSQFGTGALYLNGQGTKQDTDQSTYWFRKAAYQGHIFAQFNLGNAYLHGRGVKQDQAQAAYWWQRAAMQGNAIAQKNLGVMLYFDIATQDSKRLGKVWLATAADQGHEAAKQILSEIASTSESEGDSFWQLEPERSEVKILTLDENHYGINILSIKSRESIRHLLTKFNLTDNTYIYRIPRGGDFIHGVILGAYPDKQSANKALGEISPELIKNKPWPIQIGTVQARIQSIHTRQLTNTNEHLQ</sequence>
<evidence type="ECO:0000259" key="1">
    <source>
        <dbReference type="PROSITE" id="PS51724"/>
    </source>
</evidence>
<dbReference type="Pfam" id="PF05036">
    <property type="entry name" value="SPOR"/>
    <property type="match status" value="1"/>
</dbReference>
<dbReference type="EMBL" id="UOFX01000089">
    <property type="protein sequence ID" value="VAX11649.1"/>
    <property type="molecule type" value="Genomic_DNA"/>
</dbReference>
<dbReference type="PANTHER" id="PTHR45011">
    <property type="entry name" value="DAP3-BINDING CELL DEATH ENHANCER 1"/>
    <property type="match status" value="1"/>
</dbReference>
<dbReference type="InterPro" id="IPR011990">
    <property type="entry name" value="TPR-like_helical_dom_sf"/>
</dbReference>
<proteinExistence type="predicted"/>
<dbReference type="InterPro" id="IPR006597">
    <property type="entry name" value="Sel1-like"/>
</dbReference>
<reference evidence="2" key="1">
    <citation type="submission" date="2018-06" db="EMBL/GenBank/DDBJ databases">
        <authorList>
            <person name="Zhirakovskaya E."/>
        </authorList>
    </citation>
    <scope>NUCLEOTIDE SEQUENCE</scope>
</reference>
<dbReference type="SUPFAM" id="SSF81901">
    <property type="entry name" value="HCP-like"/>
    <property type="match status" value="1"/>
</dbReference>
<dbReference type="AlphaFoldDB" id="A0A3B1B000"/>
<accession>A0A3B1B000</accession>
<organism evidence="2">
    <name type="scientific">hydrothermal vent metagenome</name>
    <dbReference type="NCBI Taxonomy" id="652676"/>
    <lineage>
        <taxon>unclassified sequences</taxon>
        <taxon>metagenomes</taxon>
        <taxon>ecological metagenomes</taxon>
    </lineage>
</organism>
<feature type="domain" description="SPOR" evidence="1">
    <location>
        <begin position="203"/>
        <end position="281"/>
    </location>
</feature>
<name>A0A3B1B000_9ZZZZ</name>
<dbReference type="InterPro" id="IPR007730">
    <property type="entry name" value="SPOR-like_dom"/>
</dbReference>
<dbReference type="Gene3D" id="1.25.40.10">
    <property type="entry name" value="Tetratricopeptide repeat domain"/>
    <property type="match status" value="1"/>
</dbReference>
<dbReference type="InterPro" id="IPR036680">
    <property type="entry name" value="SPOR-like_sf"/>
</dbReference>
<protein>
    <recommendedName>
        <fullName evidence="1">SPOR domain-containing protein</fullName>
    </recommendedName>
</protein>
<dbReference type="Gene3D" id="3.30.70.1070">
    <property type="entry name" value="Sporulation related repeat"/>
    <property type="match status" value="1"/>
</dbReference>